<name>A0AAN7C073_9PEZI</name>
<accession>A0AAN7C073</accession>
<gene>
    <name evidence="2" type="ORF">C8A03DRAFT_39552</name>
</gene>
<reference evidence="2" key="2">
    <citation type="submission" date="2023-05" db="EMBL/GenBank/DDBJ databases">
        <authorList>
            <consortium name="Lawrence Berkeley National Laboratory"/>
            <person name="Steindorff A."/>
            <person name="Hensen N."/>
            <person name="Bonometti L."/>
            <person name="Westerberg I."/>
            <person name="Brannstrom I.O."/>
            <person name="Guillou S."/>
            <person name="Cros-Aarteil S."/>
            <person name="Calhoun S."/>
            <person name="Haridas S."/>
            <person name="Kuo A."/>
            <person name="Mondo S."/>
            <person name="Pangilinan J."/>
            <person name="Riley R."/>
            <person name="Labutti K."/>
            <person name="Andreopoulos B."/>
            <person name="Lipzen A."/>
            <person name="Chen C."/>
            <person name="Yanf M."/>
            <person name="Daum C."/>
            <person name="Ng V."/>
            <person name="Clum A."/>
            <person name="Ohm R."/>
            <person name="Martin F."/>
            <person name="Silar P."/>
            <person name="Natvig D."/>
            <person name="Lalanne C."/>
            <person name="Gautier V."/>
            <person name="Ament-Velasquez S.L."/>
            <person name="Kruys A."/>
            <person name="Hutchinson M.I."/>
            <person name="Powell A.J."/>
            <person name="Barry K."/>
            <person name="Miller A.N."/>
            <person name="Grigoriev I.V."/>
            <person name="Debuchy R."/>
            <person name="Gladieux P."/>
            <person name="Thoren M.H."/>
            <person name="Johannesson H."/>
        </authorList>
    </citation>
    <scope>NUCLEOTIDE SEQUENCE</scope>
    <source>
        <strain evidence="2">CBS 532.94</strain>
    </source>
</reference>
<evidence type="ECO:0000313" key="3">
    <source>
        <dbReference type="Proteomes" id="UP001303760"/>
    </source>
</evidence>
<evidence type="ECO:0000313" key="2">
    <source>
        <dbReference type="EMBL" id="KAK4232810.1"/>
    </source>
</evidence>
<organism evidence="2 3">
    <name type="scientific">Achaetomium macrosporum</name>
    <dbReference type="NCBI Taxonomy" id="79813"/>
    <lineage>
        <taxon>Eukaryota</taxon>
        <taxon>Fungi</taxon>
        <taxon>Dikarya</taxon>
        <taxon>Ascomycota</taxon>
        <taxon>Pezizomycotina</taxon>
        <taxon>Sordariomycetes</taxon>
        <taxon>Sordariomycetidae</taxon>
        <taxon>Sordariales</taxon>
        <taxon>Chaetomiaceae</taxon>
        <taxon>Achaetomium</taxon>
    </lineage>
</organism>
<sequence>MSVPYDAEISSSPPEFGQSVIHPSWSDVDVKGSGRYATWRKWGWIEARVGWEHALSYARDHYLYVSALPNGVGRTRNGTCLAAALVVVYREPNEDWTVWSGDKSVVFISTIPGGHRQDSSSVRTRIEEHGHPDWKMASQYDVVVRDKKGKGKATIRTIEGPTEIHAEDSAINMWLTYRDTYAQNWEIQDMSMLVYGFKAIKVERLDKRGRPTEHWTVTAEGQIWPCGPHETDPHNEKRPSCQEVLDNMNIYWRFGDIPAKEPTPEPQLPPMPPGYYGGGAGGSGYHPGYASGPVQPTDYGSNVFTSDAVAGLDLAYARKGVAYDAAKRGKTPVKKFCSGKTNSGDGPEMKTGSCLGRPQGQLVLAS</sequence>
<dbReference type="EMBL" id="MU860865">
    <property type="protein sequence ID" value="KAK4232810.1"/>
    <property type="molecule type" value="Genomic_DNA"/>
</dbReference>
<keyword evidence="3" id="KW-1185">Reference proteome</keyword>
<protein>
    <submittedName>
        <fullName evidence="2">Uncharacterized protein</fullName>
    </submittedName>
</protein>
<dbReference type="Proteomes" id="UP001303760">
    <property type="component" value="Unassembled WGS sequence"/>
</dbReference>
<feature type="region of interest" description="Disordered" evidence="1">
    <location>
        <begin position="338"/>
        <end position="360"/>
    </location>
</feature>
<comment type="caution">
    <text evidence="2">The sequence shown here is derived from an EMBL/GenBank/DDBJ whole genome shotgun (WGS) entry which is preliminary data.</text>
</comment>
<dbReference type="AlphaFoldDB" id="A0AAN7C073"/>
<proteinExistence type="predicted"/>
<reference evidence="2" key="1">
    <citation type="journal article" date="2023" name="Mol. Phylogenet. Evol.">
        <title>Genome-scale phylogeny and comparative genomics of the fungal order Sordariales.</title>
        <authorList>
            <person name="Hensen N."/>
            <person name="Bonometti L."/>
            <person name="Westerberg I."/>
            <person name="Brannstrom I.O."/>
            <person name="Guillou S."/>
            <person name="Cros-Aarteil S."/>
            <person name="Calhoun S."/>
            <person name="Haridas S."/>
            <person name="Kuo A."/>
            <person name="Mondo S."/>
            <person name="Pangilinan J."/>
            <person name="Riley R."/>
            <person name="LaButti K."/>
            <person name="Andreopoulos B."/>
            <person name="Lipzen A."/>
            <person name="Chen C."/>
            <person name="Yan M."/>
            <person name="Daum C."/>
            <person name="Ng V."/>
            <person name="Clum A."/>
            <person name="Steindorff A."/>
            <person name="Ohm R.A."/>
            <person name="Martin F."/>
            <person name="Silar P."/>
            <person name="Natvig D.O."/>
            <person name="Lalanne C."/>
            <person name="Gautier V."/>
            <person name="Ament-Velasquez S.L."/>
            <person name="Kruys A."/>
            <person name="Hutchinson M.I."/>
            <person name="Powell A.J."/>
            <person name="Barry K."/>
            <person name="Miller A.N."/>
            <person name="Grigoriev I.V."/>
            <person name="Debuchy R."/>
            <person name="Gladieux P."/>
            <person name="Hiltunen Thoren M."/>
            <person name="Johannesson H."/>
        </authorList>
    </citation>
    <scope>NUCLEOTIDE SEQUENCE</scope>
    <source>
        <strain evidence="2">CBS 532.94</strain>
    </source>
</reference>
<evidence type="ECO:0000256" key="1">
    <source>
        <dbReference type="SAM" id="MobiDB-lite"/>
    </source>
</evidence>